<keyword evidence="5 8" id="KW-1133">Transmembrane helix</keyword>
<protein>
    <submittedName>
        <fullName evidence="10">MFS transporter</fullName>
    </submittedName>
</protein>
<feature type="transmembrane region" description="Helical" evidence="8">
    <location>
        <begin position="329"/>
        <end position="351"/>
    </location>
</feature>
<organism evidence="10 11">
    <name type="scientific">Actinomadura bangladeshensis</name>
    <dbReference type="NCBI Taxonomy" id="453573"/>
    <lineage>
        <taxon>Bacteria</taxon>
        <taxon>Bacillati</taxon>
        <taxon>Actinomycetota</taxon>
        <taxon>Actinomycetes</taxon>
        <taxon>Streptosporangiales</taxon>
        <taxon>Thermomonosporaceae</taxon>
        <taxon>Actinomadura</taxon>
    </lineage>
</organism>
<feature type="transmembrane region" description="Helical" evidence="8">
    <location>
        <begin position="225"/>
        <end position="246"/>
    </location>
</feature>
<sequence length="440" mass="45250">MMRDLPRPAKALVGVRVINQLGAYVMAFLAVLAGADLAAAALAVFGVAALVSRWLGGVLLDRFAPRTLVVLGLASTGAALLLLAAAQGSVQVLVAVALVGLAFEIQEPATQEALARVDGRRDDIYGVLGTSLVAAGALGGLLAAVLLPLGARWLAVVDGTTCLLAAAVAMTFLEREPPTKRTQAVPWRPSRQLLRLTTAGTAFACGYLAVLMFMPLMLLQRGAPAWLPGLTLTAAALLAPLTGRLGRRRLNALAHERVLAVGSGVLGVLALVLAAGRAVPLTVAAYLAWAVVDSVLMGRWQAVIADAAPEAERPRWFAFFGSSWGVAQFAVPGLVAVAGAAMPVGAAGFLLTPAFLRRAGPSVVAEEVLEEGGGTGGARGADREQVHDLLVAGGLAPLGVAGAGELLQVDDVVEVVLGEPDDRDRPAERQMPAGGERQDL</sequence>
<dbReference type="EMBL" id="SMJW01000006">
    <property type="protein sequence ID" value="TDC19722.1"/>
    <property type="molecule type" value="Genomic_DNA"/>
</dbReference>
<reference evidence="10 11" key="1">
    <citation type="submission" date="2019-03" db="EMBL/GenBank/DDBJ databases">
        <title>Draft genome sequences of novel Actinobacteria.</title>
        <authorList>
            <person name="Sahin N."/>
            <person name="Ay H."/>
            <person name="Saygin H."/>
        </authorList>
    </citation>
    <scope>NUCLEOTIDE SEQUENCE [LARGE SCALE GENOMIC DNA]</scope>
    <source>
        <strain evidence="10 11">DSM 45347</strain>
    </source>
</reference>
<feature type="transmembrane region" description="Helical" evidence="8">
    <location>
        <begin position="70"/>
        <end position="103"/>
    </location>
</feature>
<keyword evidence="11" id="KW-1185">Reference proteome</keyword>
<accession>A0A4R4PEU6</accession>
<evidence type="ECO:0000259" key="9">
    <source>
        <dbReference type="PROSITE" id="PS50850"/>
    </source>
</evidence>
<dbReference type="InterPro" id="IPR011701">
    <property type="entry name" value="MFS"/>
</dbReference>
<feature type="region of interest" description="Disordered" evidence="7">
    <location>
        <begin position="417"/>
        <end position="440"/>
    </location>
</feature>
<keyword evidence="2" id="KW-0813">Transport</keyword>
<dbReference type="PANTHER" id="PTHR23517:SF2">
    <property type="entry name" value="MULTIDRUG RESISTANCE PROTEIN MDTH"/>
    <property type="match status" value="1"/>
</dbReference>
<dbReference type="PROSITE" id="PS50850">
    <property type="entry name" value="MFS"/>
    <property type="match status" value="1"/>
</dbReference>
<dbReference type="InterPro" id="IPR050171">
    <property type="entry name" value="MFS_Transporters"/>
</dbReference>
<evidence type="ECO:0000256" key="5">
    <source>
        <dbReference type="ARBA" id="ARBA00022989"/>
    </source>
</evidence>
<gene>
    <name evidence="10" type="ORF">E1284_02595</name>
</gene>
<evidence type="ECO:0000256" key="4">
    <source>
        <dbReference type="ARBA" id="ARBA00022692"/>
    </source>
</evidence>
<dbReference type="InterPro" id="IPR036259">
    <property type="entry name" value="MFS_trans_sf"/>
</dbReference>
<evidence type="ECO:0000256" key="6">
    <source>
        <dbReference type="ARBA" id="ARBA00023136"/>
    </source>
</evidence>
<dbReference type="Pfam" id="PF07690">
    <property type="entry name" value="MFS_1"/>
    <property type="match status" value="1"/>
</dbReference>
<evidence type="ECO:0000256" key="3">
    <source>
        <dbReference type="ARBA" id="ARBA00022475"/>
    </source>
</evidence>
<dbReference type="InterPro" id="IPR020846">
    <property type="entry name" value="MFS_dom"/>
</dbReference>
<evidence type="ECO:0000256" key="7">
    <source>
        <dbReference type="SAM" id="MobiDB-lite"/>
    </source>
</evidence>
<dbReference type="Gene3D" id="1.20.1250.20">
    <property type="entry name" value="MFS general substrate transporter like domains"/>
    <property type="match status" value="1"/>
</dbReference>
<evidence type="ECO:0000256" key="2">
    <source>
        <dbReference type="ARBA" id="ARBA00022448"/>
    </source>
</evidence>
<feature type="transmembrane region" description="Helical" evidence="8">
    <location>
        <begin position="258"/>
        <end position="289"/>
    </location>
</feature>
<evidence type="ECO:0000256" key="8">
    <source>
        <dbReference type="SAM" id="Phobius"/>
    </source>
</evidence>
<proteinExistence type="predicted"/>
<dbReference type="GO" id="GO:0022857">
    <property type="term" value="F:transmembrane transporter activity"/>
    <property type="evidence" value="ECO:0007669"/>
    <property type="project" value="InterPro"/>
</dbReference>
<keyword evidence="3" id="KW-1003">Cell membrane</keyword>
<dbReference type="Proteomes" id="UP000295431">
    <property type="component" value="Unassembled WGS sequence"/>
</dbReference>
<dbReference type="OrthoDB" id="3477400at2"/>
<feature type="transmembrane region" description="Helical" evidence="8">
    <location>
        <begin position="124"/>
        <end position="147"/>
    </location>
</feature>
<name>A0A4R4PEU6_9ACTN</name>
<dbReference type="PANTHER" id="PTHR23517">
    <property type="entry name" value="RESISTANCE PROTEIN MDTM, PUTATIVE-RELATED-RELATED"/>
    <property type="match status" value="1"/>
</dbReference>
<feature type="transmembrane region" description="Helical" evidence="8">
    <location>
        <begin position="21"/>
        <end position="50"/>
    </location>
</feature>
<evidence type="ECO:0000313" key="10">
    <source>
        <dbReference type="EMBL" id="TDC19722.1"/>
    </source>
</evidence>
<dbReference type="SUPFAM" id="SSF103473">
    <property type="entry name" value="MFS general substrate transporter"/>
    <property type="match status" value="1"/>
</dbReference>
<keyword evidence="6 8" id="KW-0472">Membrane</keyword>
<feature type="transmembrane region" description="Helical" evidence="8">
    <location>
        <begin position="193"/>
        <end position="219"/>
    </location>
</feature>
<dbReference type="GO" id="GO:0005886">
    <property type="term" value="C:plasma membrane"/>
    <property type="evidence" value="ECO:0007669"/>
    <property type="project" value="UniProtKB-SubCell"/>
</dbReference>
<evidence type="ECO:0000313" key="11">
    <source>
        <dbReference type="Proteomes" id="UP000295431"/>
    </source>
</evidence>
<keyword evidence="4 8" id="KW-0812">Transmembrane</keyword>
<comment type="subcellular location">
    <subcellularLocation>
        <location evidence="1">Cell membrane</location>
        <topology evidence="1">Multi-pass membrane protein</topology>
    </subcellularLocation>
</comment>
<dbReference type="AlphaFoldDB" id="A0A4R4PEU6"/>
<evidence type="ECO:0000256" key="1">
    <source>
        <dbReference type="ARBA" id="ARBA00004651"/>
    </source>
</evidence>
<feature type="domain" description="Major facilitator superfamily (MFS) profile" evidence="9">
    <location>
        <begin position="1"/>
        <end position="177"/>
    </location>
</feature>
<feature type="transmembrane region" description="Helical" evidence="8">
    <location>
        <begin position="153"/>
        <end position="173"/>
    </location>
</feature>
<comment type="caution">
    <text evidence="10">The sequence shown here is derived from an EMBL/GenBank/DDBJ whole genome shotgun (WGS) entry which is preliminary data.</text>
</comment>